<dbReference type="Proteomes" id="UP000238479">
    <property type="component" value="Chromosome 5"/>
</dbReference>
<dbReference type="AlphaFoldDB" id="A0A2P6QGI7"/>
<keyword evidence="3" id="KW-0611">Plant defense</keyword>
<evidence type="ECO:0000313" key="6">
    <source>
        <dbReference type="EMBL" id="PRQ33281.1"/>
    </source>
</evidence>
<evidence type="ECO:0000313" key="7">
    <source>
        <dbReference type="Proteomes" id="UP000238479"/>
    </source>
</evidence>
<evidence type="ECO:0000256" key="2">
    <source>
        <dbReference type="ARBA" id="ARBA00022737"/>
    </source>
</evidence>
<dbReference type="PANTHER" id="PTHR36766">
    <property type="entry name" value="PLANT BROAD-SPECTRUM MILDEW RESISTANCE PROTEIN RPW8"/>
    <property type="match status" value="1"/>
</dbReference>
<feature type="domain" description="R13L1/DRL21-like LRR repeat region" evidence="5">
    <location>
        <begin position="262"/>
        <end position="386"/>
    </location>
</feature>
<dbReference type="GO" id="GO:0006952">
    <property type="term" value="P:defense response"/>
    <property type="evidence" value="ECO:0007669"/>
    <property type="project" value="UniProtKB-KW"/>
</dbReference>
<dbReference type="InterPro" id="IPR056789">
    <property type="entry name" value="LRR_R13L1-DRL21"/>
</dbReference>
<feature type="domain" description="R13L1/DRL21-like LRR repeat region" evidence="5">
    <location>
        <begin position="672"/>
        <end position="734"/>
    </location>
</feature>
<evidence type="ECO:0000259" key="5">
    <source>
        <dbReference type="Pfam" id="PF25019"/>
    </source>
</evidence>
<dbReference type="InterPro" id="IPR032675">
    <property type="entry name" value="LRR_dom_sf"/>
</dbReference>
<reference evidence="6 7" key="1">
    <citation type="journal article" date="2018" name="Nat. Genet.">
        <title>The Rosa genome provides new insights in the design of modern roses.</title>
        <authorList>
            <person name="Bendahmane M."/>
        </authorList>
    </citation>
    <scope>NUCLEOTIDE SEQUENCE [LARGE SCALE GENOMIC DNA]</scope>
    <source>
        <strain evidence="7">cv. Old Blush</strain>
    </source>
</reference>
<proteinExistence type="predicted"/>
<dbReference type="Pfam" id="PF23559">
    <property type="entry name" value="WHD_DRP"/>
    <property type="match status" value="1"/>
</dbReference>
<keyword evidence="2" id="KW-0677">Repeat</keyword>
<dbReference type="SUPFAM" id="SSF52058">
    <property type="entry name" value="L domain-like"/>
    <property type="match status" value="2"/>
</dbReference>
<accession>A0A2P6QGI7</accession>
<feature type="domain" description="Disease resistance protein winged helix" evidence="4">
    <location>
        <begin position="53"/>
        <end position="127"/>
    </location>
</feature>
<dbReference type="EMBL" id="PDCK01000043">
    <property type="protein sequence ID" value="PRQ33281.1"/>
    <property type="molecule type" value="Genomic_DNA"/>
</dbReference>
<evidence type="ECO:0000259" key="4">
    <source>
        <dbReference type="Pfam" id="PF23559"/>
    </source>
</evidence>
<dbReference type="Gene3D" id="3.80.10.10">
    <property type="entry name" value="Ribonuclease Inhibitor"/>
    <property type="match status" value="3"/>
</dbReference>
<evidence type="ECO:0000256" key="3">
    <source>
        <dbReference type="ARBA" id="ARBA00022821"/>
    </source>
</evidence>
<dbReference type="InterPro" id="IPR058922">
    <property type="entry name" value="WHD_DRP"/>
</dbReference>
<sequence length="742" mass="83621">MMRSKRNDGWQSILQNGIWDVPEEEERILSILKLSFDELKSPSLKQCFAYCSMFIKDFEMEKDDLIQLWMAQGWLHHSPITSNLEMEDIGNEYFNILLENSFFQDVTKDSHNNITKCKMHDLVHNLAKHVSNSKNRHSLFSKVEDFESTLPSFNSLRVLNLYEADTDKLPDSLGKLKHLRYLNVMKTRVKRFPKSIGQLYYLQTLKMPYHFDEFPREIANLVNLRHVYYGKYVEVPVGILGRLTNLRSLPSIKVGKEKGPRIEELGGLIQLQHGLCIYGLENVRDGEEAKKAKLVEKKHLSKLTLDWKLSRPSNNVDNEDDVLEGLQPHSSLEILKIGGFMGVTLPSWLSLASHLIEIELCECNNCEGVPALGHLPNLRHLKIKSMQNLKCLGSHFYGYEHVSDAVAGTSKETRALFPALKTLHIEEATHLIEWMEAPTGRVSGVFPCLEELTLENCRDLRSAPSHFPTLKRLVIRDMGSGMPVVSILSTKLTTLTYLRLSDIQGLTCLPEGILENNKNLAKLRLDLCYHLTDITPQGSEYCCSSLQSVHISRCQNLRYLPDGLLTPSLKKLRLFDCRSLEFIPDSTRGLIALEALTLIGCSKIKSIPTTQGLTSLQQLEVVYCPELSSLPSGLESCTSLQSLTITSCPKVTSISIESLSTALQELTIDDLQFLPALQGFTSLRELTIEGCNGRQFGQEFSASLQTLVSLNIIFCFELESIPSLDKLTSLRTLHPQSAASPV</sequence>
<keyword evidence="7" id="KW-1185">Reference proteome</keyword>
<name>A0A2P6QGI7_ROSCH</name>
<evidence type="ECO:0000256" key="1">
    <source>
        <dbReference type="ARBA" id="ARBA00022614"/>
    </source>
</evidence>
<dbReference type="FunFam" id="1.10.10.10:FF:000322">
    <property type="entry name" value="Probable disease resistance protein At1g63360"/>
    <property type="match status" value="1"/>
</dbReference>
<protein>
    <submittedName>
        <fullName evidence="6">Putative leucine-rich repeat domain, L domain-containing protein</fullName>
    </submittedName>
</protein>
<keyword evidence="1" id="KW-0433">Leucine-rich repeat</keyword>
<dbReference type="Gramene" id="PRQ33281">
    <property type="protein sequence ID" value="PRQ33281"/>
    <property type="gene ID" value="RchiOBHm_Chr5g0055871"/>
</dbReference>
<comment type="caution">
    <text evidence="6">The sequence shown here is derived from an EMBL/GenBank/DDBJ whole genome shotgun (WGS) entry which is preliminary data.</text>
</comment>
<dbReference type="Pfam" id="PF25019">
    <property type="entry name" value="LRR_R13L1-DRL21"/>
    <property type="match status" value="2"/>
</dbReference>
<dbReference type="PANTHER" id="PTHR36766:SF70">
    <property type="entry name" value="DISEASE RESISTANCE PROTEIN RGA4"/>
    <property type="match status" value="1"/>
</dbReference>
<gene>
    <name evidence="6" type="ORF">RchiOBHm_Chr5g0055871</name>
</gene>
<organism evidence="6 7">
    <name type="scientific">Rosa chinensis</name>
    <name type="common">China rose</name>
    <dbReference type="NCBI Taxonomy" id="74649"/>
    <lineage>
        <taxon>Eukaryota</taxon>
        <taxon>Viridiplantae</taxon>
        <taxon>Streptophyta</taxon>
        <taxon>Embryophyta</taxon>
        <taxon>Tracheophyta</taxon>
        <taxon>Spermatophyta</taxon>
        <taxon>Magnoliopsida</taxon>
        <taxon>eudicotyledons</taxon>
        <taxon>Gunneridae</taxon>
        <taxon>Pentapetalae</taxon>
        <taxon>rosids</taxon>
        <taxon>fabids</taxon>
        <taxon>Rosales</taxon>
        <taxon>Rosaceae</taxon>
        <taxon>Rosoideae</taxon>
        <taxon>Rosoideae incertae sedis</taxon>
        <taxon>Rosa</taxon>
    </lineage>
</organism>